<dbReference type="EMBL" id="BSXU01000496">
    <property type="protein sequence ID" value="GMG20888.1"/>
    <property type="molecule type" value="Genomic_DNA"/>
</dbReference>
<proteinExistence type="predicted"/>
<keyword evidence="2" id="KW-1185">Reference proteome</keyword>
<comment type="caution">
    <text evidence="1">The sequence shown here is derived from an EMBL/GenBank/DDBJ whole genome shotgun (WGS) entry which is preliminary data.</text>
</comment>
<reference evidence="1" key="1">
    <citation type="submission" date="2023-04" db="EMBL/GenBank/DDBJ databases">
        <title>Ambrosiozyma monospora NBRC 1965.</title>
        <authorList>
            <person name="Ichikawa N."/>
            <person name="Sato H."/>
            <person name="Tonouchi N."/>
        </authorList>
    </citation>
    <scope>NUCLEOTIDE SEQUENCE</scope>
    <source>
        <strain evidence="1">NBRC 1965</strain>
    </source>
</reference>
<evidence type="ECO:0000313" key="2">
    <source>
        <dbReference type="Proteomes" id="UP001165063"/>
    </source>
</evidence>
<accession>A0A9W7DDC1</accession>
<protein>
    <submittedName>
        <fullName evidence="1">Unnamed protein product</fullName>
    </submittedName>
</protein>
<evidence type="ECO:0000313" key="1">
    <source>
        <dbReference type="EMBL" id="GMG20888.1"/>
    </source>
</evidence>
<sequence>MVLFREHIESYVAILDQTHKEDTTNLANEDIFLDQLEFAMDVQQTASLVLAWLVAESSIPDGTVRKILAEEVKESLVERIHSDLIQICEAVDDSALKEMVTDLDDFLFPNPKEL</sequence>
<dbReference type="AlphaFoldDB" id="A0A9W7DDC1"/>
<organism evidence="1 2">
    <name type="scientific">Ambrosiozyma monospora</name>
    <name type="common">Yeast</name>
    <name type="synonym">Endomycopsis monosporus</name>
    <dbReference type="NCBI Taxonomy" id="43982"/>
    <lineage>
        <taxon>Eukaryota</taxon>
        <taxon>Fungi</taxon>
        <taxon>Dikarya</taxon>
        <taxon>Ascomycota</taxon>
        <taxon>Saccharomycotina</taxon>
        <taxon>Pichiomycetes</taxon>
        <taxon>Pichiales</taxon>
        <taxon>Pichiaceae</taxon>
        <taxon>Ambrosiozyma</taxon>
    </lineage>
</organism>
<gene>
    <name evidence="1" type="ORF">Amon01_000156700</name>
</gene>
<name>A0A9W7DDC1_AMBMO</name>
<dbReference type="Proteomes" id="UP001165063">
    <property type="component" value="Unassembled WGS sequence"/>
</dbReference>